<evidence type="ECO:0000313" key="3">
    <source>
        <dbReference type="Proteomes" id="UP000030687"/>
    </source>
</evidence>
<dbReference type="eggNOG" id="KOG1187">
    <property type="taxonomic scope" value="Eukaryota"/>
</dbReference>
<sequence>MLNNFLESLLIGAGGFGKLSNLRHRHLVSLIGHHVENKEMILVYDYMARARGLHYLRTGTRNTIIHRDVKSTNILLDENWVAKHNRERQLRLLGSRILPAKLTEKSDVYSFGVVQFEVLCARPAMLPMAENEQEVEHDRVNLADWALCCYQSGTLGLVVDLFLRGKIDPGCFKTFTDIAKKCLADRGCDRPQMGDVLCNLGLAWRQQGAVDHHIQEDRVSTCGHPYIANINGNCNSDLSPGVEFSEIMIPIGR</sequence>
<evidence type="ECO:0000313" key="2">
    <source>
        <dbReference type="EMBL" id="ESR51112.1"/>
    </source>
</evidence>
<proteinExistence type="predicted"/>
<dbReference type="EMBL" id="KI536726">
    <property type="protein sequence ID" value="ESR51112.1"/>
    <property type="molecule type" value="Genomic_DNA"/>
</dbReference>
<dbReference type="KEGG" id="cic:CICLE_v10033498mg"/>
<dbReference type="SMART" id="SM00220">
    <property type="entry name" value="S_TKc"/>
    <property type="match status" value="1"/>
</dbReference>
<accession>V4TCU3</accession>
<gene>
    <name evidence="2" type="ORF">CICLE_v10033498mg</name>
</gene>
<dbReference type="InParanoid" id="V4TCU3"/>
<dbReference type="PROSITE" id="PS50011">
    <property type="entry name" value="PROTEIN_KINASE_DOM"/>
    <property type="match status" value="1"/>
</dbReference>
<name>V4TCU3_CITCL</name>
<dbReference type="InterPro" id="IPR045272">
    <property type="entry name" value="ANXUR1/2-like"/>
</dbReference>
<dbReference type="Gramene" id="ESR51112">
    <property type="protein sequence ID" value="ESR51112"/>
    <property type="gene ID" value="CICLE_v10033498mg"/>
</dbReference>
<evidence type="ECO:0000259" key="1">
    <source>
        <dbReference type="PROSITE" id="PS50011"/>
    </source>
</evidence>
<dbReference type="GO" id="GO:0009506">
    <property type="term" value="C:plasmodesma"/>
    <property type="evidence" value="ECO:0007669"/>
    <property type="project" value="TreeGrafter"/>
</dbReference>
<dbReference type="STRING" id="85681.V4TCU3"/>
<dbReference type="InterPro" id="IPR008271">
    <property type="entry name" value="Ser/Thr_kinase_AS"/>
</dbReference>
<dbReference type="GO" id="GO:0005886">
    <property type="term" value="C:plasma membrane"/>
    <property type="evidence" value="ECO:0007669"/>
    <property type="project" value="TreeGrafter"/>
</dbReference>
<dbReference type="Proteomes" id="UP000030687">
    <property type="component" value="Unassembled WGS sequence"/>
</dbReference>
<dbReference type="OMA" id="ANINGNC"/>
<dbReference type="Gene3D" id="3.30.200.20">
    <property type="entry name" value="Phosphorylase Kinase, domain 1"/>
    <property type="match status" value="1"/>
</dbReference>
<organism evidence="2 3">
    <name type="scientific">Citrus clementina</name>
    <name type="common">Clementine</name>
    <name type="synonym">Citrus deliciosa x Citrus sinensis</name>
    <dbReference type="NCBI Taxonomy" id="85681"/>
    <lineage>
        <taxon>Eukaryota</taxon>
        <taxon>Viridiplantae</taxon>
        <taxon>Streptophyta</taxon>
        <taxon>Embryophyta</taxon>
        <taxon>Tracheophyta</taxon>
        <taxon>Spermatophyta</taxon>
        <taxon>Magnoliopsida</taxon>
        <taxon>eudicotyledons</taxon>
        <taxon>Gunneridae</taxon>
        <taxon>Pentapetalae</taxon>
        <taxon>rosids</taxon>
        <taxon>malvids</taxon>
        <taxon>Sapindales</taxon>
        <taxon>Rutaceae</taxon>
        <taxon>Aurantioideae</taxon>
        <taxon>Citrus</taxon>
    </lineage>
</organism>
<dbReference type="InterPro" id="IPR000719">
    <property type="entry name" value="Prot_kinase_dom"/>
</dbReference>
<dbReference type="PANTHER" id="PTHR27003">
    <property type="entry name" value="OS07G0166700 PROTEIN"/>
    <property type="match status" value="1"/>
</dbReference>
<reference evidence="2 3" key="1">
    <citation type="submission" date="2013-10" db="EMBL/GenBank/DDBJ databases">
        <authorList>
            <consortium name="International Citrus Genome Consortium"/>
            <person name="Jenkins J."/>
            <person name="Schmutz J."/>
            <person name="Prochnik S."/>
            <person name="Rokhsar D."/>
            <person name="Gmitter F."/>
            <person name="Ollitrault P."/>
            <person name="Machado M."/>
            <person name="Talon M."/>
            <person name="Wincker P."/>
            <person name="Jaillon O."/>
            <person name="Morgante M."/>
        </authorList>
    </citation>
    <scope>NUCLEOTIDE SEQUENCE</scope>
    <source>
        <strain evidence="3">cv. Clemenules</strain>
    </source>
</reference>
<protein>
    <recommendedName>
        <fullName evidence="1">Protein kinase domain-containing protein</fullName>
    </recommendedName>
</protein>
<dbReference type="GO" id="GO:0005524">
    <property type="term" value="F:ATP binding"/>
    <property type="evidence" value="ECO:0007669"/>
    <property type="project" value="InterPro"/>
</dbReference>
<dbReference type="SUPFAM" id="SSF56112">
    <property type="entry name" value="Protein kinase-like (PK-like)"/>
    <property type="match status" value="1"/>
</dbReference>
<keyword evidence="3" id="KW-1185">Reference proteome</keyword>
<dbReference type="AlphaFoldDB" id="V4TCU3"/>
<dbReference type="PROSITE" id="PS00108">
    <property type="entry name" value="PROTEIN_KINASE_ST"/>
    <property type="match status" value="1"/>
</dbReference>
<dbReference type="Gene3D" id="1.10.510.10">
    <property type="entry name" value="Transferase(Phosphotransferase) domain 1"/>
    <property type="match status" value="2"/>
</dbReference>
<feature type="domain" description="Protein kinase" evidence="1">
    <location>
        <begin position="1"/>
        <end position="227"/>
    </location>
</feature>
<dbReference type="GO" id="GO:0004714">
    <property type="term" value="F:transmembrane receptor protein tyrosine kinase activity"/>
    <property type="evidence" value="ECO:0007669"/>
    <property type="project" value="InterPro"/>
</dbReference>
<dbReference type="InterPro" id="IPR011009">
    <property type="entry name" value="Kinase-like_dom_sf"/>
</dbReference>
<dbReference type="PANTHER" id="PTHR27003:SF330">
    <property type="entry name" value="PROTEIN KINASE DOMAIN-CONTAINING PROTEIN"/>
    <property type="match status" value="1"/>
</dbReference>